<dbReference type="InterPro" id="IPR029052">
    <property type="entry name" value="Metallo-depent_PP-like"/>
</dbReference>
<feature type="domain" description="Calcineurin-like phosphoesterase" evidence="1">
    <location>
        <begin position="24"/>
        <end position="169"/>
    </location>
</feature>
<dbReference type="Gene3D" id="3.60.21.10">
    <property type="match status" value="1"/>
</dbReference>
<comment type="caution">
    <text evidence="2">The sequence shown here is derived from an EMBL/GenBank/DDBJ whole genome shotgun (WGS) entry which is preliminary data.</text>
</comment>
<keyword evidence="3" id="KW-1185">Reference proteome</keyword>
<dbReference type="InterPro" id="IPR051693">
    <property type="entry name" value="UPF0046_metallophosphoest"/>
</dbReference>
<dbReference type="AlphaFoldDB" id="A0AAE4AKQ3"/>
<dbReference type="GO" id="GO:0016787">
    <property type="term" value="F:hydrolase activity"/>
    <property type="evidence" value="ECO:0007669"/>
    <property type="project" value="InterPro"/>
</dbReference>
<gene>
    <name evidence="2" type="ORF">J2S20_000357</name>
</gene>
<dbReference type="PANTHER" id="PTHR12905">
    <property type="entry name" value="METALLOPHOSPHOESTERASE"/>
    <property type="match status" value="1"/>
</dbReference>
<reference evidence="2" key="1">
    <citation type="submission" date="2023-07" db="EMBL/GenBank/DDBJ databases">
        <title>Genomic Encyclopedia of Type Strains, Phase IV (KMG-IV): sequencing the most valuable type-strain genomes for metagenomic binning, comparative biology and taxonomic classification.</title>
        <authorList>
            <person name="Goeker M."/>
        </authorList>
    </citation>
    <scope>NUCLEOTIDE SEQUENCE</scope>
    <source>
        <strain evidence="2">DSM 19659</strain>
    </source>
</reference>
<accession>A0AAE4AKQ3</accession>
<name>A0AAE4AKQ3_9FIRM</name>
<dbReference type="InterPro" id="IPR004843">
    <property type="entry name" value="Calcineurin-like_PHP"/>
</dbReference>
<dbReference type="PANTHER" id="PTHR12905:SF0">
    <property type="entry name" value="CALCINEURIN-LIKE PHOSPHOESTERASE DOMAIN-CONTAINING PROTEIN"/>
    <property type="match status" value="1"/>
</dbReference>
<organism evidence="2 3">
    <name type="scientific">Moryella indoligenes</name>
    <dbReference type="NCBI Taxonomy" id="371674"/>
    <lineage>
        <taxon>Bacteria</taxon>
        <taxon>Bacillati</taxon>
        <taxon>Bacillota</taxon>
        <taxon>Clostridia</taxon>
        <taxon>Lachnospirales</taxon>
        <taxon>Lachnospiraceae</taxon>
        <taxon>Moryella</taxon>
    </lineage>
</organism>
<dbReference type="EMBL" id="JAUSTO010000002">
    <property type="protein sequence ID" value="MDQ0151677.1"/>
    <property type="molecule type" value="Genomic_DNA"/>
</dbReference>
<dbReference type="SUPFAM" id="SSF56300">
    <property type="entry name" value="Metallo-dependent phosphatases"/>
    <property type="match status" value="1"/>
</dbReference>
<evidence type="ECO:0000313" key="2">
    <source>
        <dbReference type="EMBL" id="MDQ0151677.1"/>
    </source>
</evidence>
<proteinExistence type="predicted"/>
<evidence type="ECO:0000259" key="1">
    <source>
        <dbReference type="Pfam" id="PF00149"/>
    </source>
</evidence>
<evidence type="ECO:0000313" key="3">
    <source>
        <dbReference type="Proteomes" id="UP001241537"/>
    </source>
</evidence>
<dbReference type="Proteomes" id="UP001241537">
    <property type="component" value="Unassembled WGS sequence"/>
</dbReference>
<dbReference type="RefSeq" id="WP_307252406.1">
    <property type="nucleotide sequence ID" value="NZ_JAUSTO010000002.1"/>
</dbReference>
<sequence length="220" mass="26058">MNIMIFADQESKLLYEYYDPERMKDIDLIISCGDLPPEYLTFFATLCHAPLLYVKGNHDGKYEQKPPEGCICIEDNIYVYKGVRILGLGGSMEYIPGASNQYTEWRMRARIRKLRWKLWWHKGFDILVTHAPAYKLNDMEDLPHRGFKAFLKLMDKYHPKYFLHGHVHANYGKGFKRKDVYGTTRVINGYEFYVVEYPGEPVEKEKRDERKQIKDLCSHM</sequence>
<dbReference type="Pfam" id="PF00149">
    <property type="entry name" value="Metallophos"/>
    <property type="match status" value="1"/>
</dbReference>
<protein>
    <submittedName>
        <fullName evidence="2">Icc-related predicted phosphoesterase</fullName>
    </submittedName>
</protein>